<dbReference type="Pfam" id="PF09807">
    <property type="entry name" value="ELP6"/>
    <property type="match status" value="1"/>
</dbReference>
<dbReference type="GO" id="GO:0002098">
    <property type="term" value="P:tRNA wobble uridine modification"/>
    <property type="evidence" value="ECO:0007669"/>
    <property type="project" value="InterPro"/>
</dbReference>
<organism evidence="3 4">
    <name type="scientific">Diplocarpon rosae</name>
    <dbReference type="NCBI Taxonomy" id="946125"/>
    <lineage>
        <taxon>Eukaryota</taxon>
        <taxon>Fungi</taxon>
        <taxon>Dikarya</taxon>
        <taxon>Ascomycota</taxon>
        <taxon>Pezizomycotina</taxon>
        <taxon>Leotiomycetes</taxon>
        <taxon>Helotiales</taxon>
        <taxon>Drepanopezizaceae</taxon>
        <taxon>Diplocarpon</taxon>
    </lineage>
</organism>
<dbReference type="PANTHER" id="PTHR16184">
    <property type="entry name" value="ELONGATOR COMPLEX PROTEIN 6"/>
    <property type="match status" value="1"/>
</dbReference>
<name>A0AAD9T6G9_9HELO</name>
<dbReference type="EMBL" id="JAUBYV010000001">
    <property type="protein sequence ID" value="KAK2629624.1"/>
    <property type="molecule type" value="Genomic_DNA"/>
</dbReference>
<sequence length="279" mass="30211">MSPRIPPLLEPYLVLPSEASLILLTSVLGASSNWLVLRFLHSALIGSDLTSEGVIAPEDEPKVLLVSFLRDLAFWKDNARRLGLDLDKLGIKKKFAFVDGLSGIFLPQQNVTSTSKVGEKILISQSLDNIYSEIKYAIRGLKDSEGSGKVLIVIDQLDFLLAAGGEQAGVVEIGNMLLGLRENAYATIVCISADHPLSAGHQTPLESDHAGFLLSTAHQADLIMSLRLLDTGTANDVSGVLRITIGDETEQNIQKRTEDRELLYFVGGDGGVKVFERGQ</sequence>
<dbReference type="Proteomes" id="UP001285354">
    <property type="component" value="Unassembled WGS sequence"/>
</dbReference>
<evidence type="ECO:0008006" key="5">
    <source>
        <dbReference type="Google" id="ProtNLM"/>
    </source>
</evidence>
<evidence type="ECO:0000313" key="3">
    <source>
        <dbReference type="EMBL" id="KAK2629624.1"/>
    </source>
</evidence>
<dbReference type="InterPro" id="IPR018627">
    <property type="entry name" value="ELP6"/>
</dbReference>
<keyword evidence="4" id="KW-1185">Reference proteome</keyword>
<evidence type="ECO:0000256" key="1">
    <source>
        <dbReference type="ARBA" id="ARBA00005043"/>
    </source>
</evidence>
<dbReference type="Gene3D" id="3.40.50.300">
    <property type="entry name" value="P-loop containing nucleotide triphosphate hydrolases"/>
    <property type="match status" value="1"/>
</dbReference>
<accession>A0AAD9T6G9</accession>
<comment type="similarity">
    <text evidence="2">Belongs to the ELP6 family.</text>
</comment>
<dbReference type="AlphaFoldDB" id="A0AAD9T6G9"/>
<dbReference type="InterPro" id="IPR027417">
    <property type="entry name" value="P-loop_NTPase"/>
</dbReference>
<protein>
    <recommendedName>
        <fullName evidence="5">Elongator complex protein 6</fullName>
    </recommendedName>
</protein>
<reference evidence="3" key="1">
    <citation type="submission" date="2023-06" db="EMBL/GenBank/DDBJ databases">
        <title>Draft genome of Marssonina rosae.</title>
        <authorList>
            <person name="Cheng Q."/>
        </authorList>
    </citation>
    <scope>NUCLEOTIDE SEQUENCE</scope>
    <source>
        <strain evidence="3">R4</strain>
    </source>
</reference>
<dbReference type="PANTHER" id="PTHR16184:SF6">
    <property type="entry name" value="ELONGATOR COMPLEX PROTEIN 6"/>
    <property type="match status" value="1"/>
</dbReference>
<evidence type="ECO:0000313" key="4">
    <source>
        <dbReference type="Proteomes" id="UP001285354"/>
    </source>
</evidence>
<evidence type="ECO:0000256" key="2">
    <source>
        <dbReference type="ARBA" id="ARBA00008837"/>
    </source>
</evidence>
<proteinExistence type="inferred from homology"/>
<dbReference type="CDD" id="cd19495">
    <property type="entry name" value="Elp6"/>
    <property type="match status" value="1"/>
</dbReference>
<gene>
    <name evidence="3" type="ORF">QTJ16_000444</name>
</gene>
<dbReference type="GO" id="GO:0033588">
    <property type="term" value="C:elongator holoenzyme complex"/>
    <property type="evidence" value="ECO:0007669"/>
    <property type="project" value="InterPro"/>
</dbReference>
<comment type="caution">
    <text evidence="3">The sequence shown here is derived from an EMBL/GenBank/DDBJ whole genome shotgun (WGS) entry which is preliminary data.</text>
</comment>
<comment type="pathway">
    <text evidence="1">tRNA modification; 5-methoxycarbonylmethyl-2-thiouridine-tRNA biosynthesis.</text>
</comment>